<feature type="transmembrane region" description="Helical" evidence="1">
    <location>
        <begin position="32"/>
        <end position="54"/>
    </location>
</feature>
<keyword evidence="1" id="KW-0472">Membrane</keyword>
<dbReference type="AlphaFoldDB" id="A0A8H6NLJ7"/>
<gene>
    <name evidence="3" type="ORF">CPLU01_03122</name>
</gene>
<protein>
    <recommendedName>
        <fullName evidence="2">DUF6536 domain-containing protein</fullName>
    </recommendedName>
</protein>
<evidence type="ECO:0000313" key="3">
    <source>
        <dbReference type="EMBL" id="KAF6837258.1"/>
    </source>
</evidence>
<evidence type="ECO:0000313" key="4">
    <source>
        <dbReference type="Proteomes" id="UP000654918"/>
    </source>
</evidence>
<comment type="caution">
    <text evidence="3">The sequence shown here is derived from an EMBL/GenBank/DDBJ whole genome shotgun (WGS) entry which is preliminary data.</text>
</comment>
<keyword evidence="1" id="KW-1133">Transmembrane helix</keyword>
<proteinExistence type="predicted"/>
<dbReference type="Proteomes" id="UP000654918">
    <property type="component" value="Unassembled WGS sequence"/>
</dbReference>
<name>A0A8H6NLJ7_9PEZI</name>
<organism evidence="3 4">
    <name type="scientific">Colletotrichum plurivorum</name>
    <dbReference type="NCBI Taxonomy" id="2175906"/>
    <lineage>
        <taxon>Eukaryota</taxon>
        <taxon>Fungi</taxon>
        <taxon>Dikarya</taxon>
        <taxon>Ascomycota</taxon>
        <taxon>Pezizomycotina</taxon>
        <taxon>Sordariomycetes</taxon>
        <taxon>Hypocreomycetidae</taxon>
        <taxon>Glomerellales</taxon>
        <taxon>Glomerellaceae</taxon>
        <taxon>Colletotrichum</taxon>
        <taxon>Colletotrichum orchidearum species complex</taxon>
    </lineage>
</organism>
<dbReference type="EMBL" id="WIGO01000026">
    <property type="protein sequence ID" value="KAF6837258.1"/>
    <property type="molecule type" value="Genomic_DNA"/>
</dbReference>
<sequence>MSLITFFNRSRHLREFNKSHQGWLSTGWRKAAVVNIGLMSVALLFLIGVLAVAVSKTNGDFRQAWIFYTAACRDSSTSQIDTLLHLLINILSTVILASSNFFMQVLNAPSRREVDAAHARGIWLDIGVPSWRNSFHLSRFKLAAWIGLLLTSAPIHMLFNSSIFQISSRMGDFHLTVAAEGFLSGGNYSLPGASLFTKELAPRGSERKNPPPDYVFGFGTWELLPEFEDRYYAAHLTNVSKAAAQAGNWKRLDIDECRAIYGMNCTGLREYRNVVVVVEGPGWKRSDLWNMTADADSRWEPIVPRNDTNTSWYAAQCRMELVPNSGSVPKCDNNCDGILSSYPEYLDSNPKGPWLVPLKWWYPDVPEIIIDGDVDEYDNFRAYYPWATPCSTRHKSYFGLRFDLDALKISYCLAESGDCKSSVAISKPLFLAVVLSVLSKLIICIITVHVLGSEEALVTPGDAIASFISVQDGQTSVSGLLTQELVRMRELTREKGAAYSPPR</sequence>
<dbReference type="InterPro" id="IPR046623">
    <property type="entry name" value="DUF6536"/>
</dbReference>
<keyword evidence="1" id="KW-0812">Transmembrane</keyword>
<feature type="transmembrane region" description="Helical" evidence="1">
    <location>
        <begin position="429"/>
        <end position="451"/>
    </location>
</feature>
<reference evidence="3" key="1">
    <citation type="journal article" date="2020" name="Phytopathology">
        <title>Genome Sequence Resources of Colletotrichum truncatum, C. plurivorum, C. musicola, and C. sojae: Four Species Pathogenic to Soybean (Glycine max).</title>
        <authorList>
            <person name="Rogerio F."/>
            <person name="Boufleur T.R."/>
            <person name="Ciampi-Guillardi M."/>
            <person name="Sukno S.A."/>
            <person name="Thon M.R."/>
            <person name="Massola Junior N.S."/>
            <person name="Baroncelli R."/>
        </authorList>
    </citation>
    <scope>NUCLEOTIDE SEQUENCE</scope>
    <source>
        <strain evidence="3">LFN00145</strain>
    </source>
</reference>
<feature type="transmembrane region" description="Helical" evidence="1">
    <location>
        <begin position="142"/>
        <end position="159"/>
    </location>
</feature>
<keyword evidence="4" id="KW-1185">Reference proteome</keyword>
<feature type="transmembrane region" description="Helical" evidence="1">
    <location>
        <begin position="83"/>
        <end position="103"/>
    </location>
</feature>
<dbReference type="PANTHER" id="PTHR35395">
    <property type="entry name" value="DUF6536 DOMAIN-CONTAINING PROTEIN"/>
    <property type="match status" value="1"/>
</dbReference>
<evidence type="ECO:0000256" key="1">
    <source>
        <dbReference type="SAM" id="Phobius"/>
    </source>
</evidence>
<dbReference type="Pfam" id="PF20163">
    <property type="entry name" value="DUF6536"/>
    <property type="match status" value="1"/>
</dbReference>
<feature type="domain" description="DUF6536" evidence="2">
    <location>
        <begin position="28"/>
        <end position="183"/>
    </location>
</feature>
<accession>A0A8H6NLJ7</accession>
<dbReference type="PANTHER" id="PTHR35395:SF1">
    <property type="entry name" value="DUF6536 DOMAIN-CONTAINING PROTEIN"/>
    <property type="match status" value="1"/>
</dbReference>
<evidence type="ECO:0000259" key="2">
    <source>
        <dbReference type="Pfam" id="PF20163"/>
    </source>
</evidence>